<feature type="compositionally biased region" description="Polar residues" evidence="1">
    <location>
        <begin position="402"/>
        <end position="413"/>
    </location>
</feature>
<protein>
    <recommendedName>
        <fullName evidence="2">Protein kinase domain-containing protein</fullName>
    </recommendedName>
</protein>
<evidence type="ECO:0000259" key="2">
    <source>
        <dbReference type="PROSITE" id="PS50011"/>
    </source>
</evidence>
<dbReference type="Gene3D" id="1.10.510.10">
    <property type="entry name" value="Transferase(Phosphotransferase) domain 1"/>
    <property type="match status" value="1"/>
</dbReference>
<evidence type="ECO:0000313" key="4">
    <source>
        <dbReference type="Proteomes" id="UP001465976"/>
    </source>
</evidence>
<gene>
    <name evidence="3" type="ORF">V5O48_005962</name>
</gene>
<sequence>MNTSGNTGETYLEVQGGDATRRSTMIRNFKDFRVHLSPDRPRSEGWMPQLEFSEGWTPSSVANWLYEESQLSQDAYFRGRCRKFLDFIAKEYHEFPSALFIDEIQTMGRFPVAGGGFADIYKGMSKSTTGHPGIKMPLLCLKVLRVHVESDERKRNGIISNFCREALVWTRLSHPNIHPLLGVNKVFFEPGFALISPWMENGHILLFIDRNPTHDKLRSIREIATGLEYLHSLNPPVVHGDIKGVNVLVAPDTSCRLADFGLARIAYESTILDNTSSNGRRGSTRWMAPEMFVVPEPSSGGGTLGRGPHAARDIYAYACTVLEIMTGKPPFSELSEGQLIAQVSGGQSTLPRRPTPSDNVWCPDDVWILLGRCWDMNPLGRPTAYDILKYLAELSTSQEAGSTLESGEISTDSYAAPCHSPEKRDERGSYTTGQVRAQVGSANRVDHQPIHSPPFHDPKTDAQSSSTSPAASKSHSDEHRKEPAHAFHNDDHHYDDAHSYDYDYYSSDDYSYTYSDDDGESPDIEISSARLDSDAFIEGSAANPRLIPGIRGGSGSRSTSIRRKGSSMIESHWSVESGYGSFTDIASIWSYGAWSGAEGWQQRYQSFEELGLASGNDASISASGGTHPPSDEDWRRLLGPVQTLGAAGNGGGRPPNMMPFVNSPLDDSFARGLNAWGGQSYQDLRKEWVFRKDRSERSRNLIASTTVAAGSSTTGSRPGRMARQAPSGMPVPSQENWGNYLLGRFLVIREEVGGEAGGSRYTKIPFKSALTSRLKSSENANASESRSGSLKKSAEKGPDNERASLSSDKSSKGKVKRRDENVGEGLAETRSTGNTSEPQSGLKSYKLNPSLRSQPPTSTPKPLTITEYANVNTRQPQQRLVIRKINGKARERASRQKTEAKAPSMTGSSAPQIIAEYSTSSPLSNESAFQSPANPPELSLYKDEPSIPVGEPTSLQHPTLSSRDLSHSKISKQSHAPFDPNMLSHPLGYDPLHPAVVIHKHSKVAAFSFSRHHRSSWAHVSPPARSKTVIMLAQRSVQEAFTTTETIKRFQERIHSMPLPSAAAAANEGNKADPQPPLCSKQSCVGDRPNLNLDTISSTTHTRRMFNSSLLKHLIPFTNTLRGSSTSKVTSSSSSNTLVESTTSSGSVISSAMPPKMTWTFPTRDQQEMHWKEGATGKLKRLGDKEKDKEKDRGNNVLDCVPPESLFMLLPLWPGETDPYAHRYFPFNMPPVPLEERMFLLVYYKPLSEKMLATMDINPRTTFSPIQDKRNILLPYFHIIARQVSHTELRDSGVRLPDQGLAVSGPLEEAFNTAPRLQSQPSVVSPPSPSSAQISSLPGIPVRDFLMGSCYSRDSGIEFNPEVLLELGLCSILKEEDVLPNPLPPGKFKEESERPIAVKLTAVGSAVVEMAWAGGLALTSFSPVEGPTKS</sequence>
<feature type="compositionally biased region" description="Low complexity" evidence="1">
    <location>
        <begin position="462"/>
        <end position="473"/>
    </location>
</feature>
<feature type="compositionally biased region" description="Low complexity" evidence="1">
    <location>
        <begin position="777"/>
        <end position="788"/>
    </location>
</feature>
<feature type="compositionally biased region" description="Polar residues" evidence="1">
    <location>
        <begin position="829"/>
        <end position="842"/>
    </location>
</feature>
<name>A0ABR3FLG2_9AGAR</name>
<dbReference type="PROSITE" id="PS00108">
    <property type="entry name" value="PROTEIN_KINASE_ST"/>
    <property type="match status" value="1"/>
</dbReference>
<dbReference type="Pfam" id="PF07714">
    <property type="entry name" value="PK_Tyr_Ser-Thr"/>
    <property type="match status" value="1"/>
</dbReference>
<dbReference type="InterPro" id="IPR000719">
    <property type="entry name" value="Prot_kinase_dom"/>
</dbReference>
<feature type="region of interest" description="Disordered" evidence="1">
    <location>
        <begin position="772"/>
        <end position="863"/>
    </location>
</feature>
<feature type="region of interest" description="Disordered" evidence="1">
    <location>
        <begin position="402"/>
        <end position="493"/>
    </location>
</feature>
<evidence type="ECO:0000256" key="1">
    <source>
        <dbReference type="SAM" id="MobiDB-lite"/>
    </source>
</evidence>
<evidence type="ECO:0000313" key="3">
    <source>
        <dbReference type="EMBL" id="KAL0576017.1"/>
    </source>
</evidence>
<feature type="domain" description="Protein kinase" evidence="2">
    <location>
        <begin position="106"/>
        <end position="394"/>
    </location>
</feature>
<dbReference type="SUPFAM" id="SSF56112">
    <property type="entry name" value="Protein kinase-like (PK-like)"/>
    <property type="match status" value="1"/>
</dbReference>
<dbReference type="InterPro" id="IPR008271">
    <property type="entry name" value="Ser/Thr_kinase_AS"/>
</dbReference>
<feature type="compositionally biased region" description="Basic and acidic residues" evidence="1">
    <location>
        <begin position="888"/>
        <end position="900"/>
    </location>
</feature>
<feature type="region of interest" description="Disordered" evidence="1">
    <location>
        <begin position="1122"/>
        <end position="1149"/>
    </location>
</feature>
<dbReference type="InterPro" id="IPR001245">
    <property type="entry name" value="Ser-Thr/Tyr_kinase_cat_dom"/>
</dbReference>
<feature type="compositionally biased region" description="Polar residues" evidence="1">
    <location>
        <begin position="905"/>
        <end position="932"/>
    </location>
</feature>
<comment type="caution">
    <text evidence="3">The sequence shown here is derived from an EMBL/GenBank/DDBJ whole genome shotgun (WGS) entry which is preliminary data.</text>
</comment>
<dbReference type="InterPro" id="IPR011009">
    <property type="entry name" value="Kinase-like_dom_sf"/>
</dbReference>
<dbReference type="InterPro" id="IPR051681">
    <property type="entry name" value="Ser/Thr_Kinases-Pseudokinases"/>
</dbReference>
<feature type="region of interest" description="Disordered" evidence="1">
    <location>
        <begin position="708"/>
        <end position="731"/>
    </location>
</feature>
<dbReference type="PANTHER" id="PTHR44329">
    <property type="entry name" value="SERINE/THREONINE-PROTEIN KINASE TNNI3K-RELATED"/>
    <property type="match status" value="1"/>
</dbReference>
<feature type="region of interest" description="Disordered" evidence="1">
    <location>
        <begin position="1171"/>
        <end position="1196"/>
    </location>
</feature>
<dbReference type="EMBL" id="JBAHYK010000254">
    <property type="protein sequence ID" value="KAL0576017.1"/>
    <property type="molecule type" value="Genomic_DNA"/>
</dbReference>
<organism evidence="3 4">
    <name type="scientific">Marasmius crinis-equi</name>
    <dbReference type="NCBI Taxonomy" id="585013"/>
    <lineage>
        <taxon>Eukaryota</taxon>
        <taxon>Fungi</taxon>
        <taxon>Dikarya</taxon>
        <taxon>Basidiomycota</taxon>
        <taxon>Agaricomycotina</taxon>
        <taxon>Agaricomycetes</taxon>
        <taxon>Agaricomycetidae</taxon>
        <taxon>Agaricales</taxon>
        <taxon>Marasmiineae</taxon>
        <taxon>Marasmiaceae</taxon>
        <taxon>Marasmius</taxon>
    </lineage>
</organism>
<feature type="compositionally biased region" description="Basic and acidic residues" evidence="1">
    <location>
        <begin position="474"/>
        <end position="493"/>
    </location>
</feature>
<feature type="compositionally biased region" description="Basic and acidic residues" evidence="1">
    <location>
        <begin position="792"/>
        <end position="802"/>
    </location>
</feature>
<proteinExistence type="predicted"/>
<feature type="compositionally biased region" description="Low complexity" evidence="1">
    <location>
        <begin position="1124"/>
        <end position="1149"/>
    </location>
</feature>
<dbReference type="Proteomes" id="UP001465976">
    <property type="component" value="Unassembled WGS sequence"/>
</dbReference>
<feature type="compositionally biased region" description="Basic and acidic residues" evidence="1">
    <location>
        <begin position="444"/>
        <end position="460"/>
    </location>
</feature>
<feature type="region of interest" description="Disordered" evidence="1">
    <location>
        <begin position="1062"/>
        <end position="1083"/>
    </location>
</feature>
<feature type="compositionally biased region" description="Polar residues" evidence="1">
    <location>
        <begin position="953"/>
        <end position="963"/>
    </location>
</feature>
<keyword evidence="4" id="KW-1185">Reference proteome</keyword>
<feature type="region of interest" description="Disordered" evidence="1">
    <location>
        <begin position="887"/>
        <end position="964"/>
    </location>
</feature>
<dbReference type="PROSITE" id="PS50011">
    <property type="entry name" value="PROTEIN_KINASE_DOM"/>
    <property type="match status" value="1"/>
</dbReference>
<feature type="compositionally biased region" description="Basic and acidic residues" evidence="1">
    <location>
        <begin position="1171"/>
        <end position="1194"/>
    </location>
</feature>
<dbReference type="SMART" id="SM00220">
    <property type="entry name" value="S_TKc"/>
    <property type="match status" value="1"/>
</dbReference>
<reference evidence="3 4" key="1">
    <citation type="submission" date="2024-02" db="EMBL/GenBank/DDBJ databases">
        <title>A draft genome for the cacao thread blight pathogen Marasmius crinis-equi.</title>
        <authorList>
            <person name="Cohen S.P."/>
            <person name="Baruah I.K."/>
            <person name="Amoako-Attah I."/>
            <person name="Bukari Y."/>
            <person name="Meinhardt L.W."/>
            <person name="Bailey B.A."/>
        </authorList>
    </citation>
    <scope>NUCLEOTIDE SEQUENCE [LARGE SCALE GENOMIC DNA]</scope>
    <source>
        <strain evidence="3 4">GH-76</strain>
    </source>
</reference>
<accession>A0ABR3FLG2</accession>